<evidence type="ECO:0000313" key="10">
    <source>
        <dbReference type="Proteomes" id="UP001141434"/>
    </source>
</evidence>
<comment type="subcellular location">
    <subcellularLocation>
        <location evidence="1">Nucleus</location>
    </subcellularLocation>
</comment>
<dbReference type="AlphaFoldDB" id="A0A9W9JWE9"/>
<dbReference type="CDD" id="cd07032">
    <property type="entry name" value="RNAP_I_II_AC40"/>
    <property type="match status" value="1"/>
</dbReference>
<dbReference type="RefSeq" id="XP_056507367.1">
    <property type="nucleotide sequence ID" value="XM_056659074.1"/>
</dbReference>
<dbReference type="PROSITE" id="PS00446">
    <property type="entry name" value="RNA_POL_D_30KD"/>
    <property type="match status" value="1"/>
</dbReference>
<comment type="caution">
    <text evidence="9">The sequence shown here is derived from an EMBL/GenBank/DDBJ whole genome shotgun (WGS) entry which is preliminary data.</text>
</comment>
<evidence type="ECO:0000256" key="3">
    <source>
        <dbReference type="ARBA" id="ARBA00022478"/>
    </source>
</evidence>
<dbReference type="InterPro" id="IPR033901">
    <property type="entry name" value="RNAPI/III_AC40"/>
</dbReference>
<dbReference type="GO" id="GO:0006362">
    <property type="term" value="P:transcription elongation by RNA polymerase I"/>
    <property type="evidence" value="ECO:0007669"/>
    <property type="project" value="UniProtKB-ARBA"/>
</dbReference>
<dbReference type="Proteomes" id="UP001141434">
    <property type="component" value="Unassembled WGS sequence"/>
</dbReference>
<evidence type="ECO:0000256" key="5">
    <source>
        <dbReference type="ARBA" id="ARBA00023242"/>
    </source>
</evidence>
<dbReference type="InterPro" id="IPR001514">
    <property type="entry name" value="DNA-dir_RNA_pol_30-40kDasu_CS"/>
</dbReference>
<keyword evidence="10" id="KW-1185">Reference proteome</keyword>
<dbReference type="InterPro" id="IPR011263">
    <property type="entry name" value="DNA-dir_RNA_pol_RpoA/D/Rpb3"/>
</dbReference>
<dbReference type="InterPro" id="IPR036603">
    <property type="entry name" value="RBP11-like"/>
</dbReference>
<protein>
    <recommendedName>
        <fullName evidence="2">DNA-directed RNA polymerases I and III subunit RPAC1</fullName>
    </recommendedName>
    <alternativeName>
        <fullName evidence="7">DNA-directed RNA polymerases I and III 40 kDa polypeptide</fullName>
    </alternativeName>
</protein>
<dbReference type="Pfam" id="PF01193">
    <property type="entry name" value="RNA_pol_L"/>
    <property type="match status" value="1"/>
</dbReference>
<dbReference type="GO" id="GO:0005736">
    <property type="term" value="C:RNA polymerase I complex"/>
    <property type="evidence" value="ECO:0007669"/>
    <property type="project" value="UniProtKB-ARBA"/>
</dbReference>
<reference evidence="9" key="1">
    <citation type="submission" date="2022-11" db="EMBL/GenBank/DDBJ databases">
        <authorList>
            <person name="Petersen C."/>
        </authorList>
    </citation>
    <scope>NUCLEOTIDE SEQUENCE</scope>
    <source>
        <strain evidence="9">IBT 34128</strain>
    </source>
</reference>
<name>A0A9W9JWE9_9EURO</name>
<evidence type="ECO:0000256" key="4">
    <source>
        <dbReference type="ARBA" id="ARBA00023163"/>
    </source>
</evidence>
<dbReference type="InterPro" id="IPR036643">
    <property type="entry name" value="RNApol_insert_sf"/>
</dbReference>
<dbReference type="HAMAP" id="MF_00320">
    <property type="entry name" value="RNApol_arch_Rpo3"/>
    <property type="match status" value="1"/>
</dbReference>
<evidence type="ECO:0000259" key="8">
    <source>
        <dbReference type="SMART" id="SM00662"/>
    </source>
</evidence>
<dbReference type="GO" id="GO:0006383">
    <property type="term" value="P:transcription by RNA polymerase III"/>
    <property type="evidence" value="ECO:0007669"/>
    <property type="project" value="UniProtKB-ARBA"/>
</dbReference>
<gene>
    <name evidence="9" type="ORF">NUU61_008549</name>
</gene>
<evidence type="ECO:0000256" key="1">
    <source>
        <dbReference type="ARBA" id="ARBA00004123"/>
    </source>
</evidence>
<dbReference type="SUPFAM" id="SSF56553">
    <property type="entry name" value="Insert subdomain of RNA polymerase alpha subunit"/>
    <property type="match status" value="1"/>
</dbReference>
<feature type="domain" description="DNA-directed RNA polymerase RpoA/D/Rpb3-type" evidence="8">
    <location>
        <begin position="63"/>
        <end position="369"/>
    </location>
</feature>
<dbReference type="NCBIfam" id="NF001988">
    <property type="entry name" value="PRK00783.1"/>
    <property type="match status" value="1"/>
</dbReference>
<dbReference type="OrthoDB" id="270173at2759"/>
<comment type="similarity">
    <text evidence="6">Belongs to the archaeal Rpo3/eukaryotic RPB3 RNA polymerase subunit family.</text>
</comment>
<dbReference type="GO" id="GO:0003899">
    <property type="term" value="F:DNA-directed RNA polymerase activity"/>
    <property type="evidence" value="ECO:0007669"/>
    <property type="project" value="InterPro"/>
</dbReference>
<dbReference type="EMBL" id="JAPMSZ010000011">
    <property type="protein sequence ID" value="KAJ5083970.1"/>
    <property type="molecule type" value="Genomic_DNA"/>
</dbReference>
<evidence type="ECO:0000313" key="9">
    <source>
        <dbReference type="EMBL" id="KAJ5083970.1"/>
    </source>
</evidence>
<dbReference type="Gene3D" id="3.30.1360.10">
    <property type="entry name" value="RNA polymerase, RBP11-like subunit"/>
    <property type="match status" value="1"/>
</dbReference>
<dbReference type="InterPro" id="IPR050518">
    <property type="entry name" value="Rpo3/RPB3_RNA_Pol_subunit"/>
</dbReference>
<sequence length="375" mass="42023">MAPLVPSQDEQQRRRIIDINAETVTNIPSTDFPGHWPGESHAWAVDQFKNTFQVDFHRNDPLEASFSLIGLDAAVANAFRRILMAEIPTLAIESVFVHNNTSVIQDEVLAQRLGLVPLKGSVEGLNWMHWFRKPGEDEDGSNASEPSDFNTVILRLDVECTKNPEADENEQDPRKLYNNAHVYAKDMTFHAVGRQESYFVDEGAIRPVHPEILLAKMRPGQKIDVEMHCNKGIGADHAKFSPVATATYRLLPDIKILRPIIGDDAKKFAKCFPKGVIGLEPVTAQEAGRGGSGYEGHAGEQKAVVQDPFKDTVSRECLRYDEFQGKVKLGRVRDHFIFNVESTGQFDSDVLFLEAVKVMKLKCARWKRGLNDLMA</sequence>
<dbReference type="FunFam" id="3.30.1360.10:FF:000005">
    <property type="entry name" value="Dna-directed rna polymerases i and iii subunit"/>
    <property type="match status" value="1"/>
</dbReference>
<dbReference type="FunFam" id="2.170.120.12:FF:000003">
    <property type="entry name" value="Dna-directed rna polymerases i and iii subunit"/>
    <property type="match status" value="1"/>
</dbReference>
<dbReference type="Pfam" id="PF01000">
    <property type="entry name" value="RNA_pol_A_bac"/>
    <property type="match status" value="1"/>
</dbReference>
<evidence type="ECO:0000256" key="2">
    <source>
        <dbReference type="ARBA" id="ARBA00022083"/>
    </source>
</evidence>
<reference evidence="9" key="2">
    <citation type="journal article" date="2023" name="IMA Fungus">
        <title>Comparative genomic study of the Penicillium genus elucidates a diverse pangenome and 15 lateral gene transfer events.</title>
        <authorList>
            <person name="Petersen C."/>
            <person name="Sorensen T."/>
            <person name="Nielsen M.R."/>
            <person name="Sondergaard T.E."/>
            <person name="Sorensen J.L."/>
            <person name="Fitzpatrick D.A."/>
            <person name="Frisvad J.C."/>
            <person name="Nielsen K.L."/>
        </authorList>
    </citation>
    <scope>NUCLEOTIDE SEQUENCE</scope>
    <source>
        <strain evidence="9">IBT 34128</strain>
    </source>
</reference>
<dbReference type="GO" id="GO:0046983">
    <property type="term" value="F:protein dimerization activity"/>
    <property type="evidence" value="ECO:0007669"/>
    <property type="project" value="InterPro"/>
</dbReference>
<keyword evidence="3 9" id="KW-0240">DNA-directed RNA polymerase</keyword>
<dbReference type="InterPro" id="IPR022842">
    <property type="entry name" value="RNAP_Rpo3/Rpb3/RPAC1"/>
</dbReference>
<proteinExistence type="inferred from homology"/>
<dbReference type="Gene3D" id="2.170.120.12">
    <property type="entry name" value="DNA-directed RNA polymerase, insert domain"/>
    <property type="match status" value="1"/>
</dbReference>
<dbReference type="SUPFAM" id="SSF55257">
    <property type="entry name" value="RBP11-like subunits of RNA polymerase"/>
    <property type="match status" value="1"/>
</dbReference>
<dbReference type="PANTHER" id="PTHR11800">
    <property type="entry name" value="DNA-DIRECTED RNA POLYMERASE"/>
    <property type="match status" value="1"/>
</dbReference>
<keyword evidence="5" id="KW-0539">Nucleus</keyword>
<keyword evidence="4" id="KW-0804">Transcription</keyword>
<accession>A0A9W9JWE9</accession>
<dbReference type="GO" id="GO:0005666">
    <property type="term" value="C:RNA polymerase III complex"/>
    <property type="evidence" value="ECO:0007669"/>
    <property type="project" value="TreeGrafter"/>
</dbReference>
<dbReference type="GO" id="GO:0003677">
    <property type="term" value="F:DNA binding"/>
    <property type="evidence" value="ECO:0007669"/>
    <property type="project" value="InterPro"/>
</dbReference>
<evidence type="ECO:0000256" key="6">
    <source>
        <dbReference type="ARBA" id="ARBA00025804"/>
    </source>
</evidence>
<dbReference type="InterPro" id="IPR011262">
    <property type="entry name" value="DNA-dir_RNA_pol_insert"/>
</dbReference>
<dbReference type="SMART" id="SM00662">
    <property type="entry name" value="RPOLD"/>
    <property type="match status" value="1"/>
</dbReference>
<organism evidence="9 10">
    <name type="scientific">Penicillium alfredii</name>
    <dbReference type="NCBI Taxonomy" id="1506179"/>
    <lineage>
        <taxon>Eukaryota</taxon>
        <taxon>Fungi</taxon>
        <taxon>Dikarya</taxon>
        <taxon>Ascomycota</taxon>
        <taxon>Pezizomycotina</taxon>
        <taxon>Eurotiomycetes</taxon>
        <taxon>Eurotiomycetidae</taxon>
        <taxon>Eurotiales</taxon>
        <taxon>Aspergillaceae</taxon>
        <taxon>Penicillium</taxon>
    </lineage>
</organism>
<dbReference type="GeneID" id="81398243"/>
<evidence type="ECO:0000256" key="7">
    <source>
        <dbReference type="ARBA" id="ARBA00081520"/>
    </source>
</evidence>
<dbReference type="PANTHER" id="PTHR11800:SF13">
    <property type="entry name" value="DNA-DIRECTED RNA POLYMERASES I AND III SUBUNIT RPAC1"/>
    <property type="match status" value="1"/>
</dbReference>